<keyword evidence="5" id="KW-0998">Cell outer membrane</keyword>
<gene>
    <name evidence="7" type="ORF">I5907_08885</name>
</gene>
<dbReference type="PANTHER" id="PTHR12815:SF47">
    <property type="entry name" value="TRANSLOCATION AND ASSEMBLY MODULE SUBUNIT TAMA"/>
    <property type="match status" value="1"/>
</dbReference>
<evidence type="ECO:0000313" key="7">
    <source>
        <dbReference type="EMBL" id="MBG9376347.1"/>
    </source>
</evidence>
<evidence type="ECO:0000256" key="2">
    <source>
        <dbReference type="ARBA" id="ARBA00022692"/>
    </source>
</evidence>
<dbReference type="Pfam" id="PF01103">
    <property type="entry name" value="Omp85"/>
    <property type="match status" value="1"/>
</dbReference>
<keyword evidence="8" id="KW-1185">Reference proteome</keyword>
<dbReference type="GO" id="GO:0019867">
    <property type="term" value="C:outer membrane"/>
    <property type="evidence" value="ECO:0007669"/>
    <property type="project" value="InterPro"/>
</dbReference>
<dbReference type="InterPro" id="IPR039910">
    <property type="entry name" value="D15-like"/>
</dbReference>
<dbReference type="EMBL" id="JADWYR010000001">
    <property type="protein sequence ID" value="MBG9376347.1"/>
    <property type="molecule type" value="Genomic_DNA"/>
</dbReference>
<evidence type="ECO:0000313" key="8">
    <source>
        <dbReference type="Proteomes" id="UP000628448"/>
    </source>
</evidence>
<dbReference type="InterPro" id="IPR000184">
    <property type="entry name" value="Bac_surfAg_D15"/>
</dbReference>
<dbReference type="Proteomes" id="UP000628448">
    <property type="component" value="Unassembled WGS sequence"/>
</dbReference>
<organism evidence="7 8">
    <name type="scientific">Panacibacter microcysteis</name>
    <dbReference type="NCBI Taxonomy" id="2793269"/>
    <lineage>
        <taxon>Bacteria</taxon>
        <taxon>Pseudomonadati</taxon>
        <taxon>Bacteroidota</taxon>
        <taxon>Chitinophagia</taxon>
        <taxon>Chitinophagales</taxon>
        <taxon>Chitinophagaceae</taxon>
        <taxon>Panacibacter</taxon>
    </lineage>
</organism>
<comment type="subcellular location">
    <subcellularLocation>
        <location evidence="1">Membrane</location>
    </subcellularLocation>
</comment>
<evidence type="ECO:0000259" key="6">
    <source>
        <dbReference type="Pfam" id="PF01103"/>
    </source>
</evidence>
<keyword evidence="4" id="KW-0472">Membrane</keyword>
<keyword evidence="2" id="KW-0812">Transmembrane</keyword>
<proteinExistence type="predicted"/>
<evidence type="ECO:0000256" key="5">
    <source>
        <dbReference type="ARBA" id="ARBA00023237"/>
    </source>
</evidence>
<dbReference type="RefSeq" id="WP_196990360.1">
    <property type="nucleotide sequence ID" value="NZ_JADWYR010000001.1"/>
</dbReference>
<dbReference type="PROSITE" id="PS51257">
    <property type="entry name" value="PROKAR_LIPOPROTEIN"/>
    <property type="match status" value="1"/>
</dbReference>
<protein>
    <submittedName>
        <fullName evidence="7">BamA/TamA family outer membrane protein</fullName>
    </submittedName>
</protein>
<dbReference type="AlphaFoldDB" id="A0A931GYJ6"/>
<name>A0A931GYJ6_9BACT</name>
<accession>A0A931GYJ6</accession>
<reference evidence="7" key="1">
    <citation type="submission" date="2020-11" db="EMBL/GenBank/DDBJ databases">
        <title>Bacterial whole genome sequence for Panacibacter sp. DH6.</title>
        <authorList>
            <person name="Le V."/>
            <person name="Ko S."/>
            <person name="Ahn C.-Y."/>
            <person name="Oh H.-M."/>
        </authorList>
    </citation>
    <scope>NUCLEOTIDE SEQUENCE</scope>
    <source>
        <strain evidence="7">DH6</strain>
    </source>
</reference>
<evidence type="ECO:0000256" key="1">
    <source>
        <dbReference type="ARBA" id="ARBA00004370"/>
    </source>
</evidence>
<dbReference type="PANTHER" id="PTHR12815">
    <property type="entry name" value="SORTING AND ASSEMBLY MACHINERY SAMM50 PROTEIN FAMILY MEMBER"/>
    <property type="match status" value="1"/>
</dbReference>
<evidence type="ECO:0000256" key="4">
    <source>
        <dbReference type="ARBA" id="ARBA00023136"/>
    </source>
</evidence>
<comment type="caution">
    <text evidence="7">The sequence shown here is derived from an EMBL/GenBank/DDBJ whole genome shotgun (WGS) entry which is preliminary data.</text>
</comment>
<feature type="domain" description="Bacterial surface antigen (D15)" evidence="6">
    <location>
        <begin position="449"/>
        <end position="739"/>
    </location>
</feature>
<evidence type="ECO:0000256" key="3">
    <source>
        <dbReference type="ARBA" id="ARBA00022729"/>
    </source>
</evidence>
<keyword evidence="3" id="KW-0732">Signal</keyword>
<sequence>MKNLVILFCLTMLGACSVTKQIPPGDALYTGAKVKLKPATDSAKFNKKDLSAELEDLIRPVPNKSILGIRFKLMIFNMVDTPKKDHGLKYWLKYKVGEPPVLASSVNLEKNSTIMVNRLENRGFFRSEAVADTVVKNKKMEATFNVSVQQQYKIRNVYYPNDSGAIYSIIRNIKKGSPLKKGRAYTLDAVIAERDRINARLKQQGFYYFKPDDLIVDVDSSVGDHKVDMYVRFKSNVPFRDLVNYRINDVIVYADYDINTSDTASVDLDSVPKFQGYKIIDPEEKFNPKLFPRTLVFRPNSMYRSSDHSRALNRLVSLGVYKFVKIRFDDVDTLSRPMLNAFYYLTPAPKKSLSLEVSGLTKSNNATGTDVSLNWKNRNFLRGAEQFTATVYGGFEKQVSGQQRVNTIRGGLDLNLVIPRVVGPFKIKNANAFVPQTFINAGYEIFSRDTQYTLNSIRLGFGYRWKRSIRNEHEWRILSANYVRPTNITPAFQQALDTNITLARSIEKQVILGMVYNYNFNSQAVANRKKHNFYVNGNVDVSGNILGLVTGANAKAENQKLIFGTPFSQYIRGEADFRHYMRIGKNNTLASRALGGMGYSWGNSLTMPFIKQFFSGGANDIRAFRARSLGPGSYYAGNRKDSFVADQPGDIKILLTSELRFKLVSVLYGALFVDAGNVWTLRDDVNRPGAKFTSNFLDDFAVGTGLGLRVDVKFFVIRADVGFPLRKPYITNDSKWEFGRIKFGDSEWRRDNLIVNLAIGYPF</sequence>
<dbReference type="Gene3D" id="2.40.160.50">
    <property type="entry name" value="membrane protein fhac: a member of the omp85/tpsb transporter family"/>
    <property type="match status" value="1"/>
</dbReference>